<sequence>MMRHAPRLLSIMFLILSLAGLLTVAAVSRAGDALSVWPGDPPGPPALVDGPERDRQKPDDRLVGGKSVMKLTNIANAELHVFTPPADRANGAACIVCPGGGFSILAWDLEGTEVAEWLNTIGVTAFVLKYRVPTRQHGEPGTWQGPVMDAQRTLSLVRSRAGEWGIDSERVGILGFSAGGQTAALTAVRNGDRQYEPIDAVDEHSCAADFAILVYPARIADDAGQLDSKYTVTERTPPMFFVHAVDDRVSCLNSVALFAALKQADVPAELHVYHDGGHGFGLRETSQAVTHWPQRAAAWLKEMELLSGEADGDGR</sequence>
<feature type="domain" description="BD-FAE-like" evidence="4">
    <location>
        <begin position="81"/>
        <end position="196"/>
    </location>
</feature>
<evidence type="ECO:0000256" key="2">
    <source>
        <dbReference type="SAM" id="MobiDB-lite"/>
    </source>
</evidence>
<keyword evidence="6" id="KW-1185">Reference proteome</keyword>
<feature type="domain" description="Peptidase S9 prolyl oligopeptidase catalytic" evidence="3">
    <location>
        <begin position="231"/>
        <end position="302"/>
    </location>
</feature>
<dbReference type="SUPFAM" id="SSF53474">
    <property type="entry name" value="alpha/beta-Hydrolases"/>
    <property type="match status" value="1"/>
</dbReference>
<dbReference type="InterPro" id="IPR050300">
    <property type="entry name" value="GDXG_lipolytic_enzyme"/>
</dbReference>
<dbReference type="AlphaFoldDB" id="A0A517Z6C0"/>
<dbReference type="InterPro" id="IPR001375">
    <property type="entry name" value="Peptidase_S9_cat"/>
</dbReference>
<evidence type="ECO:0000313" key="6">
    <source>
        <dbReference type="Proteomes" id="UP000320496"/>
    </source>
</evidence>
<organism evidence="5 6">
    <name type="scientific">Maioricimonas rarisocia</name>
    <dbReference type="NCBI Taxonomy" id="2528026"/>
    <lineage>
        <taxon>Bacteria</taxon>
        <taxon>Pseudomonadati</taxon>
        <taxon>Planctomycetota</taxon>
        <taxon>Planctomycetia</taxon>
        <taxon>Planctomycetales</taxon>
        <taxon>Planctomycetaceae</taxon>
        <taxon>Maioricimonas</taxon>
    </lineage>
</organism>
<dbReference type="EC" id="3.1.1.72" evidence="5"/>
<proteinExistence type="predicted"/>
<accession>A0A517Z6C0</accession>
<dbReference type="Proteomes" id="UP000320496">
    <property type="component" value="Chromosome"/>
</dbReference>
<dbReference type="KEGG" id="mri:Mal4_23340"/>
<dbReference type="RefSeq" id="WP_145369342.1">
    <property type="nucleotide sequence ID" value="NZ_CP036275.1"/>
</dbReference>
<dbReference type="EMBL" id="CP036275">
    <property type="protein sequence ID" value="QDU38014.1"/>
    <property type="molecule type" value="Genomic_DNA"/>
</dbReference>
<dbReference type="OrthoDB" id="9794725at2"/>
<feature type="region of interest" description="Disordered" evidence="2">
    <location>
        <begin position="37"/>
        <end position="62"/>
    </location>
</feature>
<name>A0A517Z6C0_9PLAN</name>
<keyword evidence="1 5" id="KW-0378">Hydrolase</keyword>
<dbReference type="Pfam" id="PF00326">
    <property type="entry name" value="Peptidase_S9"/>
    <property type="match status" value="1"/>
</dbReference>
<feature type="compositionally biased region" description="Basic and acidic residues" evidence="2">
    <location>
        <begin position="50"/>
        <end position="62"/>
    </location>
</feature>
<dbReference type="InterPro" id="IPR029058">
    <property type="entry name" value="AB_hydrolase_fold"/>
</dbReference>
<protein>
    <submittedName>
        <fullName evidence="5">Acetylxylan esterase</fullName>
        <ecNumber evidence="5">3.1.1.72</ecNumber>
    </submittedName>
</protein>
<evidence type="ECO:0000256" key="1">
    <source>
        <dbReference type="ARBA" id="ARBA00022801"/>
    </source>
</evidence>
<reference evidence="5 6" key="1">
    <citation type="submission" date="2019-02" db="EMBL/GenBank/DDBJ databases">
        <title>Deep-cultivation of Planctomycetes and their phenomic and genomic characterization uncovers novel biology.</title>
        <authorList>
            <person name="Wiegand S."/>
            <person name="Jogler M."/>
            <person name="Boedeker C."/>
            <person name="Pinto D."/>
            <person name="Vollmers J."/>
            <person name="Rivas-Marin E."/>
            <person name="Kohn T."/>
            <person name="Peeters S.H."/>
            <person name="Heuer A."/>
            <person name="Rast P."/>
            <person name="Oberbeckmann S."/>
            <person name="Bunk B."/>
            <person name="Jeske O."/>
            <person name="Meyerdierks A."/>
            <person name="Storesund J.E."/>
            <person name="Kallscheuer N."/>
            <person name="Luecker S."/>
            <person name="Lage O.M."/>
            <person name="Pohl T."/>
            <person name="Merkel B.J."/>
            <person name="Hornburger P."/>
            <person name="Mueller R.-W."/>
            <person name="Bruemmer F."/>
            <person name="Labrenz M."/>
            <person name="Spormann A.M."/>
            <person name="Op den Camp H."/>
            <person name="Overmann J."/>
            <person name="Amann R."/>
            <person name="Jetten M.S.M."/>
            <person name="Mascher T."/>
            <person name="Medema M.H."/>
            <person name="Devos D.P."/>
            <person name="Kaster A.-K."/>
            <person name="Ovreas L."/>
            <person name="Rohde M."/>
            <person name="Galperin M.Y."/>
            <person name="Jogler C."/>
        </authorList>
    </citation>
    <scope>NUCLEOTIDE SEQUENCE [LARGE SCALE GENOMIC DNA]</scope>
    <source>
        <strain evidence="5 6">Mal4</strain>
    </source>
</reference>
<gene>
    <name evidence="5" type="primary">axeA1_3</name>
    <name evidence="5" type="ORF">Mal4_23340</name>
</gene>
<evidence type="ECO:0000259" key="4">
    <source>
        <dbReference type="Pfam" id="PF20434"/>
    </source>
</evidence>
<dbReference type="GO" id="GO:0008236">
    <property type="term" value="F:serine-type peptidase activity"/>
    <property type="evidence" value="ECO:0007669"/>
    <property type="project" value="InterPro"/>
</dbReference>
<dbReference type="InterPro" id="IPR049492">
    <property type="entry name" value="BD-FAE-like_dom"/>
</dbReference>
<dbReference type="PANTHER" id="PTHR48081:SF6">
    <property type="entry name" value="PEPTIDASE S9 PROLYL OLIGOPEPTIDASE CATALYTIC DOMAIN-CONTAINING PROTEIN"/>
    <property type="match status" value="1"/>
</dbReference>
<dbReference type="Gene3D" id="3.40.50.1820">
    <property type="entry name" value="alpha/beta hydrolase"/>
    <property type="match status" value="1"/>
</dbReference>
<dbReference type="Pfam" id="PF20434">
    <property type="entry name" value="BD-FAE"/>
    <property type="match status" value="1"/>
</dbReference>
<evidence type="ECO:0000259" key="3">
    <source>
        <dbReference type="Pfam" id="PF00326"/>
    </source>
</evidence>
<dbReference type="GO" id="GO:0046555">
    <property type="term" value="F:acetylxylan esterase activity"/>
    <property type="evidence" value="ECO:0007669"/>
    <property type="project" value="UniProtKB-EC"/>
</dbReference>
<dbReference type="GO" id="GO:0006508">
    <property type="term" value="P:proteolysis"/>
    <property type="evidence" value="ECO:0007669"/>
    <property type="project" value="InterPro"/>
</dbReference>
<evidence type="ECO:0000313" key="5">
    <source>
        <dbReference type="EMBL" id="QDU38014.1"/>
    </source>
</evidence>
<dbReference type="PANTHER" id="PTHR48081">
    <property type="entry name" value="AB HYDROLASE SUPERFAMILY PROTEIN C4A8.06C"/>
    <property type="match status" value="1"/>
</dbReference>